<dbReference type="Pfam" id="PF01098">
    <property type="entry name" value="FTSW_RODA_SPOVE"/>
    <property type="match status" value="1"/>
</dbReference>
<proteinExistence type="inferred from homology"/>
<evidence type="ECO:0000256" key="11">
    <source>
        <dbReference type="ARBA" id="ARBA00023136"/>
    </source>
</evidence>
<evidence type="ECO:0000256" key="2">
    <source>
        <dbReference type="ARBA" id="ARBA00004752"/>
    </source>
</evidence>
<dbReference type="GO" id="GO:0071555">
    <property type="term" value="P:cell wall organization"/>
    <property type="evidence" value="ECO:0007669"/>
    <property type="project" value="UniProtKB-KW"/>
</dbReference>
<dbReference type="InterPro" id="IPR001182">
    <property type="entry name" value="FtsW/RodA"/>
</dbReference>
<evidence type="ECO:0000256" key="10">
    <source>
        <dbReference type="ARBA" id="ARBA00022989"/>
    </source>
</evidence>
<feature type="transmembrane region" description="Helical" evidence="21">
    <location>
        <begin position="46"/>
        <end position="66"/>
    </location>
</feature>
<evidence type="ECO:0000256" key="3">
    <source>
        <dbReference type="ARBA" id="ARBA00022475"/>
    </source>
</evidence>
<evidence type="ECO:0000256" key="20">
    <source>
        <dbReference type="ARBA" id="ARBA00049902"/>
    </source>
</evidence>
<evidence type="ECO:0000256" key="19">
    <source>
        <dbReference type="ARBA" id="ARBA00044770"/>
    </source>
</evidence>
<dbReference type="PANTHER" id="PTHR30474:SF2">
    <property type="entry name" value="PEPTIDOGLYCAN GLYCOSYLTRANSFERASE FTSW-RELATED"/>
    <property type="match status" value="1"/>
</dbReference>
<feature type="transmembrane region" description="Helical" evidence="21">
    <location>
        <begin position="12"/>
        <end position="34"/>
    </location>
</feature>
<feature type="transmembrane region" description="Helical" evidence="21">
    <location>
        <begin position="279"/>
        <end position="299"/>
    </location>
</feature>
<feature type="transmembrane region" description="Helical" evidence="21">
    <location>
        <begin position="111"/>
        <end position="134"/>
    </location>
</feature>
<dbReference type="GO" id="GO:0008360">
    <property type="term" value="P:regulation of cell shape"/>
    <property type="evidence" value="ECO:0007669"/>
    <property type="project" value="UniProtKB-KW"/>
</dbReference>
<organism evidence="22 23">
    <name type="scientific">Candidatus Uhrbacteria bacterium GW2011_GWF2_44_350</name>
    <dbReference type="NCBI Taxonomy" id="1619000"/>
    <lineage>
        <taxon>Bacteria</taxon>
        <taxon>Candidatus Uhriibacteriota</taxon>
    </lineage>
</organism>
<name>A0A0G1JFT9_9BACT</name>
<keyword evidence="10 21" id="KW-1133">Transmembrane helix</keyword>
<protein>
    <recommendedName>
        <fullName evidence="17">Probable peptidoglycan glycosyltransferase FtsW</fullName>
        <ecNumber evidence="19">2.4.99.28</ecNumber>
    </recommendedName>
    <alternativeName>
        <fullName evidence="18">Cell division protein FtsW</fullName>
    </alternativeName>
    <alternativeName>
        <fullName evidence="15">Cell wall polymerase</fullName>
    </alternativeName>
    <alternativeName>
        <fullName evidence="14">Peptidoglycan polymerase</fullName>
    </alternativeName>
</protein>
<dbReference type="GO" id="GO:0051301">
    <property type="term" value="P:cell division"/>
    <property type="evidence" value="ECO:0007669"/>
    <property type="project" value="UniProtKB-KW"/>
</dbReference>
<feature type="transmembrane region" description="Helical" evidence="21">
    <location>
        <begin position="311"/>
        <end position="333"/>
    </location>
</feature>
<accession>A0A0G1JFT9</accession>
<dbReference type="GO" id="GO:0032153">
    <property type="term" value="C:cell division site"/>
    <property type="evidence" value="ECO:0007669"/>
    <property type="project" value="TreeGrafter"/>
</dbReference>
<dbReference type="EMBL" id="LCJB01000034">
    <property type="protein sequence ID" value="KKT70198.1"/>
    <property type="molecule type" value="Genomic_DNA"/>
</dbReference>
<feature type="transmembrane region" description="Helical" evidence="21">
    <location>
        <begin position="146"/>
        <end position="164"/>
    </location>
</feature>
<keyword evidence="3" id="KW-1003">Cell membrane</keyword>
<evidence type="ECO:0000313" key="23">
    <source>
        <dbReference type="Proteomes" id="UP000034154"/>
    </source>
</evidence>
<gene>
    <name evidence="22" type="ORF">UW63_C0034G0008</name>
</gene>
<keyword evidence="6" id="KW-0808">Transferase</keyword>
<keyword evidence="9" id="KW-0573">Peptidoglycan synthesis</keyword>
<evidence type="ECO:0000256" key="15">
    <source>
        <dbReference type="ARBA" id="ARBA00033270"/>
    </source>
</evidence>
<keyword evidence="11 21" id="KW-0472">Membrane</keyword>
<keyword evidence="7 21" id="KW-0812">Transmembrane</keyword>
<evidence type="ECO:0000256" key="6">
    <source>
        <dbReference type="ARBA" id="ARBA00022679"/>
    </source>
</evidence>
<evidence type="ECO:0000256" key="16">
    <source>
        <dbReference type="ARBA" id="ARBA00038053"/>
    </source>
</evidence>
<feature type="transmembrane region" description="Helical" evidence="21">
    <location>
        <begin position="78"/>
        <end position="99"/>
    </location>
</feature>
<sequence>MVFSKNARAVDYRFLTIVGVLLLVGFVMLTSASGPLGYAKQGGDSFYYVKHQLIFGLVPGLFALYVMSRIPFAFWKKWSWHMLIASMVLLIAVFIPGLGTDFGTSHSWINVFGLFSIQPAEIVKLTFLFYLAAWLEKRGVHGVKDFHSGFVPFVSVLCAVSLLIIAQPDIGTLSIIAAMAVSVYFVAGASLTHIGILILGGLAAFGLLIAVAPYRAARFTTFLYPELDPQGVGYHINQALLAIGSGGFFGVGYGHSRQKFEYLPEVAGDSIFAVFSEEMGFVFAILLVLLFLWFFRRALKIAQNSPDTFGKYVVIGVASWITIQAFVNIGSMVCLMPMTGVTLPFMSYGGTSLAISLAAIGVVLNISRYGRQVLGSRWP</sequence>
<evidence type="ECO:0000313" key="22">
    <source>
        <dbReference type="EMBL" id="KKT70198.1"/>
    </source>
</evidence>
<evidence type="ECO:0000256" key="18">
    <source>
        <dbReference type="ARBA" id="ARBA00041418"/>
    </source>
</evidence>
<comment type="similarity">
    <text evidence="16">Belongs to the SEDS family. FtsW subfamily.</text>
</comment>
<dbReference type="GO" id="GO:0015648">
    <property type="term" value="F:lipid-linked peptidoglycan transporter activity"/>
    <property type="evidence" value="ECO:0007669"/>
    <property type="project" value="TreeGrafter"/>
</dbReference>
<comment type="subcellular location">
    <subcellularLocation>
        <location evidence="1">Cell membrane</location>
        <topology evidence="1">Multi-pass membrane protein</topology>
    </subcellularLocation>
</comment>
<dbReference type="InterPro" id="IPR013437">
    <property type="entry name" value="FtsW"/>
</dbReference>
<feature type="transmembrane region" description="Helical" evidence="21">
    <location>
        <begin position="345"/>
        <end position="367"/>
    </location>
</feature>
<dbReference type="AlphaFoldDB" id="A0A0G1JFT9"/>
<evidence type="ECO:0000256" key="12">
    <source>
        <dbReference type="ARBA" id="ARBA00023306"/>
    </source>
</evidence>
<dbReference type="GO" id="GO:0009252">
    <property type="term" value="P:peptidoglycan biosynthetic process"/>
    <property type="evidence" value="ECO:0007669"/>
    <property type="project" value="UniProtKB-KW"/>
</dbReference>
<keyword evidence="12" id="KW-0131">Cell cycle</keyword>
<feature type="transmembrane region" description="Helical" evidence="21">
    <location>
        <begin position="194"/>
        <end position="214"/>
    </location>
</feature>
<keyword evidence="4" id="KW-0132">Cell division</keyword>
<comment type="pathway">
    <text evidence="2">Cell wall biogenesis; peptidoglycan biosynthesis.</text>
</comment>
<keyword evidence="8" id="KW-0133">Cell shape</keyword>
<evidence type="ECO:0000256" key="21">
    <source>
        <dbReference type="SAM" id="Phobius"/>
    </source>
</evidence>
<comment type="caution">
    <text evidence="22">The sequence shown here is derived from an EMBL/GenBank/DDBJ whole genome shotgun (WGS) entry which is preliminary data.</text>
</comment>
<evidence type="ECO:0000256" key="9">
    <source>
        <dbReference type="ARBA" id="ARBA00022984"/>
    </source>
</evidence>
<dbReference type="PANTHER" id="PTHR30474">
    <property type="entry name" value="CELL CYCLE PROTEIN"/>
    <property type="match status" value="1"/>
</dbReference>
<evidence type="ECO:0000256" key="5">
    <source>
        <dbReference type="ARBA" id="ARBA00022676"/>
    </source>
</evidence>
<evidence type="ECO:0000256" key="8">
    <source>
        <dbReference type="ARBA" id="ARBA00022960"/>
    </source>
</evidence>
<evidence type="ECO:0000256" key="14">
    <source>
        <dbReference type="ARBA" id="ARBA00032370"/>
    </source>
</evidence>
<keyword evidence="5" id="KW-0328">Glycosyltransferase</keyword>
<keyword evidence="13" id="KW-0961">Cell wall biogenesis/degradation</keyword>
<comment type="catalytic activity">
    <reaction evidence="20">
        <text>[GlcNAc-(1-&gt;4)-Mur2Ac(oyl-L-Ala-gamma-D-Glu-L-Lys-D-Ala-D-Ala)](n)-di-trans,octa-cis-undecaprenyl diphosphate + beta-D-GlcNAc-(1-&gt;4)-Mur2Ac(oyl-L-Ala-gamma-D-Glu-L-Lys-D-Ala-D-Ala)-di-trans,octa-cis-undecaprenyl diphosphate = [GlcNAc-(1-&gt;4)-Mur2Ac(oyl-L-Ala-gamma-D-Glu-L-Lys-D-Ala-D-Ala)](n+1)-di-trans,octa-cis-undecaprenyl diphosphate + di-trans,octa-cis-undecaprenyl diphosphate + H(+)</text>
        <dbReference type="Rhea" id="RHEA:23708"/>
        <dbReference type="Rhea" id="RHEA-COMP:9602"/>
        <dbReference type="Rhea" id="RHEA-COMP:9603"/>
        <dbReference type="ChEBI" id="CHEBI:15378"/>
        <dbReference type="ChEBI" id="CHEBI:58405"/>
        <dbReference type="ChEBI" id="CHEBI:60033"/>
        <dbReference type="ChEBI" id="CHEBI:78435"/>
        <dbReference type="EC" id="2.4.99.28"/>
    </reaction>
</comment>
<evidence type="ECO:0000256" key="1">
    <source>
        <dbReference type="ARBA" id="ARBA00004651"/>
    </source>
</evidence>
<reference evidence="22 23" key="1">
    <citation type="journal article" date="2015" name="Nature">
        <title>rRNA introns, odd ribosomes, and small enigmatic genomes across a large radiation of phyla.</title>
        <authorList>
            <person name="Brown C.T."/>
            <person name="Hug L.A."/>
            <person name="Thomas B.C."/>
            <person name="Sharon I."/>
            <person name="Castelle C.J."/>
            <person name="Singh A."/>
            <person name="Wilkins M.J."/>
            <person name="Williams K.H."/>
            <person name="Banfield J.F."/>
        </authorList>
    </citation>
    <scope>NUCLEOTIDE SEQUENCE [LARGE SCALE GENOMIC DNA]</scope>
</reference>
<evidence type="ECO:0000256" key="7">
    <source>
        <dbReference type="ARBA" id="ARBA00022692"/>
    </source>
</evidence>
<dbReference type="Proteomes" id="UP000034154">
    <property type="component" value="Unassembled WGS sequence"/>
</dbReference>
<dbReference type="GO" id="GO:0008955">
    <property type="term" value="F:peptidoglycan glycosyltransferase activity"/>
    <property type="evidence" value="ECO:0007669"/>
    <property type="project" value="UniProtKB-EC"/>
</dbReference>
<dbReference type="EC" id="2.4.99.28" evidence="19"/>
<dbReference type="NCBIfam" id="TIGR02614">
    <property type="entry name" value="ftsW"/>
    <property type="match status" value="1"/>
</dbReference>
<dbReference type="GO" id="GO:0005886">
    <property type="term" value="C:plasma membrane"/>
    <property type="evidence" value="ECO:0007669"/>
    <property type="project" value="UniProtKB-SubCell"/>
</dbReference>
<evidence type="ECO:0000256" key="17">
    <source>
        <dbReference type="ARBA" id="ARBA00041185"/>
    </source>
</evidence>
<evidence type="ECO:0000256" key="4">
    <source>
        <dbReference type="ARBA" id="ARBA00022618"/>
    </source>
</evidence>
<evidence type="ECO:0000256" key="13">
    <source>
        <dbReference type="ARBA" id="ARBA00023316"/>
    </source>
</evidence>